<dbReference type="Proteomes" id="UP000322214">
    <property type="component" value="Chromosome"/>
</dbReference>
<dbReference type="KEGG" id="mff:MFFC18_30070"/>
<evidence type="ECO:0000313" key="1">
    <source>
        <dbReference type="EMBL" id="QEG23112.1"/>
    </source>
</evidence>
<name>A0A5B9PDV0_9BACT</name>
<accession>A0A5B9PDV0</accession>
<organism evidence="1 2">
    <name type="scientific">Mariniblastus fucicola</name>
    <dbReference type="NCBI Taxonomy" id="980251"/>
    <lineage>
        <taxon>Bacteria</taxon>
        <taxon>Pseudomonadati</taxon>
        <taxon>Planctomycetota</taxon>
        <taxon>Planctomycetia</taxon>
        <taxon>Pirellulales</taxon>
        <taxon>Pirellulaceae</taxon>
        <taxon>Mariniblastus</taxon>
    </lineage>
</organism>
<sequence length="98" mass="10917">MLMAILYRDDMVLAAAYACDQHAYGNEYWSDVHSVALPPGAFEFDIDGVHETAYVSVANLQLKERLLKASIDDSIDLVELTQDLEDSLKPAYLPKRAA</sequence>
<proteinExistence type="predicted"/>
<evidence type="ECO:0000313" key="2">
    <source>
        <dbReference type="Proteomes" id="UP000322214"/>
    </source>
</evidence>
<keyword evidence="2" id="KW-1185">Reference proteome</keyword>
<gene>
    <name evidence="1" type="ORF">MFFC18_30070</name>
</gene>
<protein>
    <submittedName>
        <fullName evidence="1">Uncharacterized protein</fullName>
    </submittedName>
</protein>
<dbReference type="STRING" id="980251.GCA_001642875_03952"/>
<dbReference type="AlphaFoldDB" id="A0A5B9PDV0"/>
<dbReference type="RefSeq" id="WP_075085967.1">
    <property type="nucleotide sequence ID" value="NZ_CP042912.1"/>
</dbReference>
<dbReference type="EMBL" id="CP042912">
    <property type="protein sequence ID" value="QEG23112.1"/>
    <property type="molecule type" value="Genomic_DNA"/>
</dbReference>
<reference evidence="1 2" key="1">
    <citation type="submission" date="2019-08" db="EMBL/GenBank/DDBJ databases">
        <title>Deep-cultivation of Planctomycetes and their phenomic and genomic characterization uncovers novel biology.</title>
        <authorList>
            <person name="Wiegand S."/>
            <person name="Jogler M."/>
            <person name="Boedeker C."/>
            <person name="Pinto D."/>
            <person name="Vollmers J."/>
            <person name="Rivas-Marin E."/>
            <person name="Kohn T."/>
            <person name="Peeters S.H."/>
            <person name="Heuer A."/>
            <person name="Rast P."/>
            <person name="Oberbeckmann S."/>
            <person name="Bunk B."/>
            <person name="Jeske O."/>
            <person name="Meyerdierks A."/>
            <person name="Storesund J.E."/>
            <person name="Kallscheuer N."/>
            <person name="Luecker S."/>
            <person name="Lage O.M."/>
            <person name="Pohl T."/>
            <person name="Merkel B.J."/>
            <person name="Hornburger P."/>
            <person name="Mueller R.-W."/>
            <person name="Bruemmer F."/>
            <person name="Labrenz M."/>
            <person name="Spormann A.M."/>
            <person name="Op den Camp H."/>
            <person name="Overmann J."/>
            <person name="Amann R."/>
            <person name="Jetten M.S.M."/>
            <person name="Mascher T."/>
            <person name="Medema M.H."/>
            <person name="Devos D.P."/>
            <person name="Kaster A.-K."/>
            <person name="Ovreas L."/>
            <person name="Rohde M."/>
            <person name="Galperin M.Y."/>
            <person name="Jogler C."/>
        </authorList>
    </citation>
    <scope>NUCLEOTIDE SEQUENCE [LARGE SCALE GENOMIC DNA]</scope>
    <source>
        <strain evidence="1 2">FC18</strain>
    </source>
</reference>